<proteinExistence type="predicted"/>
<dbReference type="Proteomes" id="UP000095439">
    <property type="component" value="Unassembled WGS sequence"/>
</dbReference>
<organism evidence="1 2">
    <name type="scientific">Dorea longicatena</name>
    <dbReference type="NCBI Taxonomy" id="88431"/>
    <lineage>
        <taxon>Bacteria</taxon>
        <taxon>Bacillati</taxon>
        <taxon>Bacillota</taxon>
        <taxon>Clostridia</taxon>
        <taxon>Lachnospirales</taxon>
        <taxon>Lachnospiraceae</taxon>
        <taxon>Dorea</taxon>
    </lineage>
</organism>
<sequence>MAKNEVATTEKNFNLVTLTGELKEAVAEELDGLGTLPFERAKIPSGGGLAFELPGETEDEPVMSTDLTGVLIHHHPVNAYWKEEYAGGNVQPDCSSHDGKQGVERETGEIHDCSKCPHNQFGSGKNGSGKACKNIHRCYILQEGNPVPIILALPPTSLKYIRDYIGKRILLKGLRCYDAVTKITLKKEKSADGITYSRAAFAFVSKLTDEQRAETKAMVEMIKAQADNIPDIDEADYNTGAAVDAADFQSVDGDANLPFN</sequence>
<dbReference type="AlphaFoldDB" id="A0A173WRK8"/>
<protein>
    <submittedName>
        <fullName evidence="1">Uncharacterized protein</fullName>
    </submittedName>
</protein>
<name>A0A173WRK8_9FIRM</name>
<accession>A0A173WRK8</accession>
<evidence type="ECO:0000313" key="1">
    <source>
        <dbReference type="EMBL" id="CUN40718.1"/>
    </source>
</evidence>
<reference evidence="1 2" key="1">
    <citation type="submission" date="2015-09" db="EMBL/GenBank/DDBJ databases">
        <authorList>
            <consortium name="Pathogen Informatics"/>
        </authorList>
    </citation>
    <scope>NUCLEOTIDE SEQUENCE [LARGE SCALE GENOMIC DNA]</scope>
    <source>
        <strain evidence="1 2">2789STDY5608866</strain>
    </source>
</reference>
<dbReference type="RefSeq" id="WP_055180269.1">
    <property type="nucleotide sequence ID" value="NZ_CABIWY010000001.1"/>
</dbReference>
<dbReference type="EMBL" id="CYYY01000001">
    <property type="protein sequence ID" value="CUN40718.1"/>
    <property type="molecule type" value="Genomic_DNA"/>
</dbReference>
<gene>
    <name evidence="1" type="ORF">ERS852423_00355</name>
</gene>
<evidence type="ECO:0000313" key="2">
    <source>
        <dbReference type="Proteomes" id="UP000095439"/>
    </source>
</evidence>